<evidence type="ECO:0000256" key="1">
    <source>
        <dbReference type="SAM" id="MobiDB-lite"/>
    </source>
</evidence>
<dbReference type="InterPro" id="IPR000195">
    <property type="entry name" value="Rab-GAP-TBC_dom"/>
</dbReference>
<name>A0A833RI01_9POAL</name>
<sequence>MYCCYADPEALVDPDSVYPIRPECKEDAPPSRFKPMPGKTLSARRWNASFSPDGHLDIAAVLQRIQRGGVHPTIKGAVWEFLLSCYDPNTTFDQRDELRQSRRLEYERLKSKCKEMEPSVGSGVVITMPLIQENGRPVETFRSNNSPEKVPETEQPEDVNGNAEVSVADAKDPTQTEKEEPLIKSEPVDEAVVQWKLSLHQIGLDVVRTDRSLVYYEDPLNRARLWDLLAIYSWIDRDIGYCQGMSDLCSPISILLENEADAFWCFERLMRRLRGNFITTATSIGVRSELMILSNIIKAVDPKLHEHIENLDGGEYLFAFRMLMLMWSMEYNPNLFAIYEASNGSSGNIDGVDAGPTDGNTLKKYGRFEKRYLQAGQGGRVNHPPLSIFLVASVLESRNRYLMKDAKGLDDVVKILNDITGNLDAKQACKEALKIHKKYLNKVKVS</sequence>
<dbReference type="SMART" id="SM00164">
    <property type="entry name" value="TBC"/>
    <property type="match status" value="1"/>
</dbReference>
<evidence type="ECO:0000259" key="2">
    <source>
        <dbReference type="PROSITE" id="PS50086"/>
    </source>
</evidence>
<dbReference type="GO" id="GO:0005096">
    <property type="term" value="F:GTPase activator activity"/>
    <property type="evidence" value="ECO:0007669"/>
    <property type="project" value="TreeGrafter"/>
</dbReference>
<dbReference type="OrthoDB" id="10264062at2759"/>
<dbReference type="SUPFAM" id="SSF47923">
    <property type="entry name" value="Ypt/Rab-GAP domain of gyp1p"/>
    <property type="match status" value="2"/>
</dbReference>
<dbReference type="AlphaFoldDB" id="A0A833RI01"/>
<dbReference type="PANTHER" id="PTHR22957:SF697">
    <property type="entry name" value="OS02G0810500 PROTEIN"/>
    <property type="match status" value="1"/>
</dbReference>
<feature type="domain" description="Rab-GAP TBC" evidence="2">
    <location>
        <begin position="69"/>
        <end position="347"/>
    </location>
</feature>
<reference evidence="3" key="1">
    <citation type="submission" date="2020-01" db="EMBL/GenBank/DDBJ databases">
        <title>Genome sequence of Kobresia littledalei, the first chromosome-level genome in the family Cyperaceae.</title>
        <authorList>
            <person name="Qu G."/>
        </authorList>
    </citation>
    <scope>NUCLEOTIDE SEQUENCE</scope>
    <source>
        <strain evidence="3">C.B.Clarke</strain>
        <tissue evidence="3">Leaf</tissue>
    </source>
</reference>
<evidence type="ECO:0000313" key="4">
    <source>
        <dbReference type="Proteomes" id="UP000623129"/>
    </source>
</evidence>
<organism evidence="3 4">
    <name type="scientific">Carex littledalei</name>
    <dbReference type="NCBI Taxonomy" id="544730"/>
    <lineage>
        <taxon>Eukaryota</taxon>
        <taxon>Viridiplantae</taxon>
        <taxon>Streptophyta</taxon>
        <taxon>Embryophyta</taxon>
        <taxon>Tracheophyta</taxon>
        <taxon>Spermatophyta</taxon>
        <taxon>Magnoliopsida</taxon>
        <taxon>Liliopsida</taxon>
        <taxon>Poales</taxon>
        <taxon>Cyperaceae</taxon>
        <taxon>Cyperoideae</taxon>
        <taxon>Cariceae</taxon>
        <taxon>Carex</taxon>
        <taxon>Carex subgen. Euthyceras</taxon>
    </lineage>
</organism>
<protein>
    <submittedName>
        <fullName evidence="3">TBC1 domain family member 15 isoform X2</fullName>
    </submittedName>
</protein>
<proteinExistence type="predicted"/>
<evidence type="ECO:0000313" key="3">
    <source>
        <dbReference type="EMBL" id="KAF3341177.1"/>
    </source>
</evidence>
<dbReference type="Pfam" id="PF00566">
    <property type="entry name" value="RabGAP-TBC"/>
    <property type="match status" value="1"/>
</dbReference>
<dbReference type="Proteomes" id="UP000623129">
    <property type="component" value="Unassembled WGS sequence"/>
</dbReference>
<feature type="region of interest" description="Disordered" evidence="1">
    <location>
        <begin position="136"/>
        <end position="183"/>
    </location>
</feature>
<comment type="caution">
    <text evidence="3">The sequence shown here is derived from an EMBL/GenBank/DDBJ whole genome shotgun (WGS) entry which is preliminary data.</text>
</comment>
<accession>A0A833RI01</accession>
<dbReference type="FunFam" id="1.10.8.270:FF:000025">
    <property type="entry name" value="TBC1 domain family member 15-like"/>
    <property type="match status" value="1"/>
</dbReference>
<dbReference type="InterPro" id="IPR035969">
    <property type="entry name" value="Rab-GAP_TBC_sf"/>
</dbReference>
<dbReference type="Gene3D" id="1.10.8.270">
    <property type="entry name" value="putative rabgap domain of human tbc1 domain family member 14 like domains"/>
    <property type="match status" value="1"/>
</dbReference>
<dbReference type="PANTHER" id="PTHR22957">
    <property type="entry name" value="TBC1 DOMAIN FAMILY MEMBER GTPASE-ACTIVATING PROTEIN"/>
    <property type="match status" value="1"/>
</dbReference>
<feature type="compositionally biased region" description="Basic and acidic residues" evidence="1">
    <location>
        <begin position="169"/>
        <end position="183"/>
    </location>
</feature>
<dbReference type="EMBL" id="SWLB01000002">
    <property type="protein sequence ID" value="KAF3341177.1"/>
    <property type="molecule type" value="Genomic_DNA"/>
</dbReference>
<dbReference type="PROSITE" id="PS50086">
    <property type="entry name" value="TBC_RABGAP"/>
    <property type="match status" value="1"/>
</dbReference>
<gene>
    <name evidence="3" type="ORF">FCM35_KLT10021</name>
</gene>
<dbReference type="Gene3D" id="1.10.472.80">
    <property type="entry name" value="Ypt/Rab-GAP domain of gyp1p, domain 3"/>
    <property type="match status" value="1"/>
</dbReference>
<keyword evidence="4" id="KW-1185">Reference proteome</keyword>